<name>A0A368YBI6_9HYPH</name>
<evidence type="ECO:0000313" key="1">
    <source>
        <dbReference type="EMBL" id="RCW77620.1"/>
    </source>
</evidence>
<accession>A0A368YBI6</accession>
<dbReference type="Proteomes" id="UP000253324">
    <property type="component" value="Unassembled WGS sequence"/>
</dbReference>
<comment type="caution">
    <text evidence="1">The sequence shown here is derived from an EMBL/GenBank/DDBJ whole genome shotgun (WGS) entry which is preliminary data.</text>
</comment>
<evidence type="ECO:0000313" key="2">
    <source>
        <dbReference type="Proteomes" id="UP000253324"/>
    </source>
</evidence>
<proteinExistence type="predicted"/>
<dbReference type="EMBL" id="QPJM01000042">
    <property type="protein sequence ID" value="RCW77620.1"/>
    <property type="molecule type" value="Genomic_DNA"/>
</dbReference>
<organism evidence="1 2">
    <name type="scientific">Phyllobacterium bourgognense</name>
    <dbReference type="NCBI Taxonomy" id="314236"/>
    <lineage>
        <taxon>Bacteria</taxon>
        <taxon>Pseudomonadati</taxon>
        <taxon>Pseudomonadota</taxon>
        <taxon>Alphaproteobacteria</taxon>
        <taxon>Hyphomicrobiales</taxon>
        <taxon>Phyllobacteriaceae</taxon>
        <taxon>Phyllobacterium</taxon>
    </lineage>
</organism>
<reference evidence="1 2" key="1">
    <citation type="submission" date="2018-07" db="EMBL/GenBank/DDBJ databases">
        <title>Genomic Encyclopedia of Type Strains, Phase III (KMG-III): the genomes of soil and plant-associated and newly described type strains.</title>
        <authorList>
            <person name="Whitman W."/>
        </authorList>
    </citation>
    <scope>NUCLEOTIDE SEQUENCE [LARGE SCALE GENOMIC DNA]</scope>
    <source>
        <strain evidence="1 2">31-25a</strain>
    </source>
</reference>
<protein>
    <recommendedName>
        <fullName evidence="3">Response regulatory domain-containing protein</fullName>
    </recommendedName>
</protein>
<dbReference type="AlphaFoldDB" id="A0A368YBI6"/>
<dbReference type="InterPro" id="IPR011006">
    <property type="entry name" value="CheY-like_superfamily"/>
</dbReference>
<dbReference type="SUPFAM" id="SSF52172">
    <property type="entry name" value="CheY-like"/>
    <property type="match status" value="1"/>
</dbReference>
<evidence type="ECO:0008006" key="3">
    <source>
        <dbReference type="Google" id="ProtNLM"/>
    </source>
</evidence>
<sequence>MSNPFRVLVVAPDYGLRRSLEFALEVEGLTVLSFDDVNAALASPSTATGSCFVVDEEALLNHPLAMAVVREFHKPVLLLVDRSRSMPDVLGVRVLRKPLLGNALITAIRLTDPSAGTGQST</sequence>
<keyword evidence="2" id="KW-1185">Reference proteome</keyword>
<gene>
    <name evidence="1" type="ORF">C7476_14211</name>
</gene>